<dbReference type="Pfam" id="PF20170">
    <property type="entry name" value="Plexin_RBD"/>
    <property type="match status" value="1"/>
</dbReference>
<dbReference type="Gene3D" id="1.10.506.10">
    <property type="entry name" value="GTPase Activation - p120gap, domain 1"/>
    <property type="match status" value="2"/>
</dbReference>
<dbReference type="PROSITE" id="PS51004">
    <property type="entry name" value="SEMA"/>
    <property type="match status" value="1"/>
</dbReference>
<dbReference type="Gene3D" id="2.60.40.10">
    <property type="entry name" value="Immunoglobulins"/>
    <property type="match status" value="4"/>
</dbReference>
<reference evidence="15" key="1">
    <citation type="submission" date="2023-03" db="EMBL/GenBank/DDBJ databases">
        <authorList>
            <person name="Steffen K."/>
            <person name="Cardenas P."/>
        </authorList>
    </citation>
    <scope>NUCLEOTIDE SEQUENCE</scope>
</reference>
<keyword evidence="3" id="KW-1003">Cell membrane</keyword>
<comment type="similarity">
    <text evidence="2">Belongs to the plexin family.</text>
</comment>
<keyword evidence="10" id="KW-0325">Glycoprotein</keyword>
<evidence type="ECO:0000256" key="11">
    <source>
        <dbReference type="PROSITE-ProRule" id="PRU00352"/>
    </source>
</evidence>
<evidence type="ECO:0000256" key="2">
    <source>
        <dbReference type="ARBA" id="ARBA00010297"/>
    </source>
</evidence>
<keyword evidence="8 12" id="KW-0472">Membrane</keyword>
<dbReference type="CDD" id="cd12205">
    <property type="entry name" value="RasGAP_plexin"/>
    <property type="match status" value="1"/>
</dbReference>
<evidence type="ECO:0000259" key="14">
    <source>
        <dbReference type="PROSITE" id="PS51004"/>
    </source>
</evidence>
<protein>
    <submittedName>
        <fullName evidence="15">Plexin-A4</fullName>
    </submittedName>
</protein>
<feature type="domain" description="Sema" evidence="14">
    <location>
        <begin position="181"/>
        <end position="430"/>
    </location>
</feature>
<dbReference type="GO" id="GO:0030334">
    <property type="term" value="P:regulation of cell migration"/>
    <property type="evidence" value="ECO:0007669"/>
    <property type="project" value="TreeGrafter"/>
</dbReference>
<keyword evidence="9" id="KW-1015">Disulfide bond</keyword>
<evidence type="ECO:0000256" key="10">
    <source>
        <dbReference type="ARBA" id="ARBA00023180"/>
    </source>
</evidence>
<dbReference type="SMART" id="SM00423">
    <property type="entry name" value="PSI"/>
    <property type="match status" value="3"/>
</dbReference>
<feature type="chain" id="PRO_5041256390" evidence="13">
    <location>
        <begin position="22"/>
        <end position="1860"/>
    </location>
</feature>
<comment type="subcellular location">
    <subcellularLocation>
        <location evidence="1">Cell membrane</location>
        <topology evidence="1">Single-pass type I membrane protein</topology>
    </subcellularLocation>
</comment>
<dbReference type="Proteomes" id="UP001174909">
    <property type="component" value="Unassembled WGS sequence"/>
</dbReference>
<comment type="caution">
    <text evidence="15">The sequence shown here is derived from an EMBL/GenBank/DDBJ whole genome shotgun (WGS) entry which is preliminary data.</text>
</comment>
<evidence type="ECO:0000256" key="3">
    <source>
        <dbReference type="ARBA" id="ARBA00022475"/>
    </source>
</evidence>
<dbReference type="Pfam" id="PF01403">
    <property type="entry name" value="Sema"/>
    <property type="match status" value="1"/>
</dbReference>
<evidence type="ECO:0000256" key="13">
    <source>
        <dbReference type="SAM" id="SignalP"/>
    </source>
</evidence>
<evidence type="ECO:0000256" key="4">
    <source>
        <dbReference type="ARBA" id="ARBA00022692"/>
    </source>
</evidence>
<evidence type="ECO:0000313" key="15">
    <source>
        <dbReference type="EMBL" id="CAI8020288.1"/>
    </source>
</evidence>
<dbReference type="GO" id="GO:0005886">
    <property type="term" value="C:plasma membrane"/>
    <property type="evidence" value="ECO:0007669"/>
    <property type="project" value="UniProtKB-SubCell"/>
</dbReference>
<dbReference type="SUPFAM" id="SSF103575">
    <property type="entry name" value="Plexin repeat"/>
    <property type="match status" value="1"/>
</dbReference>
<evidence type="ECO:0000313" key="16">
    <source>
        <dbReference type="Proteomes" id="UP001174909"/>
    </source>
</evidence>
<accession>A0AA35WG85</accession>
<organism evidence="15 16">
    <name type="scientific">Geodia barretti</name>
    <name type="common">Barrett's horny sponge</name>
    <dbReference type="NCBI Taxonomy" id="519541"/>
    <lineage>
        <taxon>Eukaryota</taxon>
        <taxon>Metazoa</taxon>
        <taxon>Porifera</taxon>
        <taxon>Demospongiae</taxon>
        <taxon>Heteroscleromorpha</taxon>
        <taxon>Tetractinellida</taxon>
        <taxon>Astrophorina</taxon>
        <taxon>Geodiidae</taxon>
        <taxon>Geodia</taxon>
    </lineage>
</organism>
<dbReference type="InterPro" id="IPR016201">
    <property type="entry name" value="PSI"/>
</dbReference>
<dbReference type="InterPro" id="IPR015943">
    <property type="entry name" value="WD40/YVTN_repeat-like_dom_sf"/>
</dbReference>
<dbReference type="InterPro" id="IPR002909">
    <property type="entry name" value="IPT_dom"/>
</dbReference>
<sequence>MNGAILSVTIASLLAFPAVFAVITNFAAQNGETLRNVLLTEAGSLVLGSNRSLRRLSAADLSVVREVFLPEGQVSRLLLGDPEGTYSGRVLSCLRTNCSLLDVNNIASHNWEVSNVLLVDGMTNAGGLFVHGREDTSVLTVGLQRNGEQVSRIVRGNLVNVGEISGQGFSVFARQTESFFFLYDREFLTIFQNDGFSYFVTKQGADDEIRVVRVCNNDTSSSVADGGFVSYFEIRLECGGSESVPTAATFLPSDQTITLSAAQSQSLVCVFKLFDIHQLMTQKYNDCRYGMGSTGLARSGTKPCELFNPERLNTTHITECNLVSSLLPFQEVVNPLSAGPVFSLPLSNGNFTSLIHSTLDNVRYLFAGTHNGKIYQYHYVNSTSINPIRTINLVSSEEMSGTNNVTQMTVASDGLTLYALSPSKLYSITVDVCNTYTSCNACLGESGDPICGWCSLENRCSRQSECSAVWVSDSIGSCPVITSADPSIIYVKELQMGEVDIQLTTANIPEDVSYECCYGFQSGTSEQHSTTSTVTMVIPATRNNDMFTCRVRYDNVPKIPTNRDSLQSMLSLRYKENNVAVLDDPIRFANCSVHTNCTSCIDSDSQCNWCPFTFKCISSINDSCSGVDETVMESCPKLLPPLDNDNYVVHVDYTYGETPLVIRAENLGQFSDSFSSNRFNCVIKNGSEVLFKTDAVLNTDGNVECVETRFDYTLADGMASLEARLAVEWIDNDVSIDNPDRTGVTLYTCGGLGTNCAQCLSIPSIFDCEYCKSTSPLSCLLGDRCNDVIDDLGDCELPQIISVSPSSGPTEGGTVVTVRGTNLAITRSQIRNVTIAGAECAIIDDSYRPGIEFQCRTGRSVGGKGSYQVEIEFGYLTMIRRGSAFTYEVPTLDSLSPVRGPQAGKTMVTITGYNLNIGTNLRVTLFGQKCYEKAKAVDEITCLSGASDVIGRGVVSVAIDNWSGKFGDGTEYEYVKDPTVASISPRFSFAAGGTEYVVLGQDFDIIQEPRLLIHITTSNDQSGNRRKRRQTVDIFKSKPCTTDSGGTRMMCQAPPIDPALFSTRQLLAVLGLELDGVDSLLRLDNYTVTLHSNPSFQNFGKQSFSNTDNIRLTIDSQGGRFEFTEEMVEVLITPCSREECVCEDVTFQPGNSSLTCLVGTTNGLRRGSTLTVTAHIGSYNQTVGSIDITGPINPVVFIVPIVVTFLIIVVVIVVILLVVCYRGRQKDSRYKELIVEMEKLESTVARECKLGFAELQTDLDELTGDLSGHRLPYRDLKVYLLSALFPGYKDHAVLHPVQLPIQRQISSQKAIKDFHDLCMDKKVLLLFIRTLEEQRNFSIRDKSLVGSLLMVALHNRLDYATEILKTLLYDLITKAINKSSPKLLLRRTESVAEKMLTNWLHFCLHEYIVEQSGKPQYLLYRAVKSQLEKGPIDVITGEARYSLSEHKLIRQKMDVEVLSVTVEADDGLRVPVKVLSCDTISQVKEKLLDAIYKATPVSHRPSLTTIDLEQITSPRDYSILRDEDTTTVMDGVWKKLNTLQHYGVEDGAAFRLMKRNGRAPPGRTYDYPASLISSHAVRNRALSEAEDGTRVWHLFKQHDTEDPKRSPFMNKKMITEVYLPRMLSTKNILQKFVSDLFSSLFSVQVSPTSPVAYANFFPTSPGTQPPISYAPGSAVPMAVKYLLDFLDDSAEAAQISEKDVVHTWKNNALALRFWVNVMKNPEFVFDVNKSHTVDACLSVIAGAFIDGCSYADVKLTIDSPTSKLLYNKEVQEYKVKVRQYYQNVARLPRIPEDVMQSYLKQLSEHQAQVFRKTGGFVVESALYELLRYANKYSDQMLSNLRNAGLDARAQVFESVVRATM</sequence>
<dbReference type="SMART" id="SM00429">
    <property type="entry name" value="IPT"/>
    <property type="match status" value="3"/>
</dbReference>
<dbReference type="Pfam" id="PF01437">
    <property type="entry name" value="PSI"/>
    <property type="match status" value="1"/>
</dbReference>
<dbReference type="InterPro" id="IPR013548">
    <property type="entry name" value="Plexin_cytoplasmic_RasGAP_dom"/>
</dbReference>
<evidence type="ECO:0000256" key="1">
    <source>
        <dbReference type="ARBA" id="ARBA00004251"/>
    </source>
</evidence>
<dbReference type="PANTHER" id="PTHR22625:SF70">
    <property type="entry name" value="PLEXIN A, ISOFORM A"/>
    <property type="match status" value="1"/>
</dbReference>
<dbReference type="Pfam" id="PF01833">
    <property type="entry name" value="TIG"/>
    <property type="match status" value="3"/>
</dbReference>
<evidence type="ECO:0000256" key="5">
    <source>
        <dbReference type="ARBA" id="ARBA00022729"/>
    </source>
</evidence>
<dbReference type="InterPro" id="IPR014756">
    <property type="entry name" value="Ig_E-set"/>
</dbReference>
<dbReference type="InterPro" id="IPR046800">
    <property type="entry name" value="Plexin_RBD"/>
</dbReference>
<dbReference type="SUPFAM" id="SSF101912">
    <property type="entry name" value="Sema domain"/>
    <property type="match status" value="1"/>
</dbReference>
<dbReference type="Pfam" id="PF18020">
    <property type="entry name" value="TIG_2"/>
    <property type="match status" value="1"/>
</dbReference>
<evidence type="ECO:0000256" key="6">
    <source>
        <dbReference type="ARBA" id="ARBA00022737"/>
    </source>
</evidence>
<proteinExistence type="inferred from homology"/>
<dbReference type="InterPro" id="IPR013783">
    <property type="entry name" value="Ig-like_fold"/>
</dbReference>
<name>A0AA35WG85_GEOBA</name>
<dbReference type="PANTHER" id="PTHR22625">
    <property type="entry name" value="PLEXIN"/>
    <property type="match status" value="1"/>
</dbReference>
<keyword evidence="4 12" id="KW-0812">Transmembrane</keyword>
<gene>
    <name evidence="15" type="ORF">GBAR_LOCUS12139</name>
</gene>
<dbReference type="SMART" id="SM00630">
    <property type="entry name" value="Sema"/>
    <property type="match status" value="1"/>
</dbReference>
<dbReference type="SUPFAM" id="SSF81296">
    <property type="entry name" value="E set domains"/>
    <property type="match status" value="2"/>
</dbReference>
<dbReference type="GO" id="GO:0017154">
    <property type="term" value="F:semaphorin receptor activity"/>
    <property type="evidence" value="ECO:0007669"/>
    <property type="project" value="InterPro"/>
</dbReference>
<dbReference type="InterPro" id="IPR002165">
    <property type="entry name" value="Plexin_repeat"/>
</dbReference>
<dbReference type="InterPro" id="IPR001627">
    <property type="entry name" value="Semap_dom"/>
</dbReference>
<evidence type="ECO:0000256" key="9">
    <source>
        <dbReference type="ARBA" id="ARBA00023157"/>
    </source>
</evidence>
<evidence type="ECO:0000256" key="7">
    <source>
        <dbReference type="ARBA" id="ARBA00022989"/>
    </source>
</evidence>
<dbReference type="Pfam" id="PF08337">
    <property type="entry name" value="Plexin_cytopl"/>
    <property type="match status" value="2"/>
</dbReference>
<comment type="caution">
    <text evidence="11">Lacks conserved residue(s) required for the propagation of feature annotation.</text>
</comment>
<dbReference type="InterPro" id="IPR036352">
    <property type="entry name" value="Semap_dom_sf"/>
</dbReference>
<keyword evidence="6" id="KW-0677">Repeat</keyword>
<dbReference type="InterPro" id="IPR031148">
    <property type="entry name" value="Plexin"/>
</dbReference>
<evidence type="ECO:0000256" key="12">
    <source>
        <dbReference type="SAM" id="Phobius"/>
    </source>
</evidence>
<dbReference type="Gene3D" id="2.130.10.10">
    <property type="entry name" value="YVTN repeat-like/Quinoprotein amine dehydrogenase"/>
    <property type="match status" value="1"/>
</dbReference>
<dbReference type="GO" id="GO:0002116">
    <property type="term" value="C:semaphorin receptor complex"/>
    <property type="evidence" value="ECO:0007669"/>
    <property type="project" value="TreeGrafter"/>
</dbReference>
<dbReference type="InterPro" id="IPR008936">
    <property type="entry name" value="Rho_GTPase_activation_prot"/>
</dbReference>
<evidence type="ECO:0000256" key="8">
    <source>
        <dbReference type="ARBA" id="ARBA00023136"/>
    </source>
</evidence>
<feature type="signal peptide" evidence="13">
    <location>
        <begin position="1"/>
        <end position="21"/>
    </location>
</feature>
<keyword evidence="5 13" id="KW-0732">Signal</keyword>
<keyword evidence="16" id="KW-1185">Reference proteome</keyword>
<feature type="transmembrane region" description="Helical" evidence="12">
    <location>
        <begin position="1195"/>
        <end position="1221"/>
    </location>
</feature>
<dbReference type="SUPFAM" id="SSF48350">
    <property type="entry name" value="GTPase activation domain, GAP"/>
    <property type="match status" value="2"/>
</dbReference>
<dbReference type="EMBL" id="CASHTH010001815">
    <property type="protein sequence ID" value="CAI8020288.1"/>
    <property type="molecule type" value="Genomic_DNA"/>
</dbReference>
<keyword evidence="7 12" id="KW-1133">Transmembrane helix</keyword>
<dbReference type="InterPro" id="IPR041362">
    <property type="entry name" value="TIG2_plexin"/>
</dbReference>